<evidence type="ECO:0008006" key="4">
    <source>
        <dbReference type="Google" id="ProtNLM"/>
    </source>
</evidence>
<organism evidence="2 3">
    <name type="scientific">Lophium mytilinum</name>
    <dbReference type="NCBI Taxonomy" id="390894"/>
    <lineage>
        <taxon>Eukaryota</taxon>
        <taxon>Fungi</taxon>
        <taxon>Dikarya</taxon>
        <taxon>Ascomycota</taxon>
        <taxon>Pezizomycotina</taxon>
        <taxon>Dothideomycetes</taxon>
        <taxon>Pleosporomycetidae</taxon>
        <taxon>Mytilinidiales</taxon>
        <taxon>Mytilinidiaceae</taxon>
        <taxon>Lophium</taxon>
    </lineage>
</organism>
<name>A0A6A6R8C0_9PEZI</name>
<dbReference type="EMBL" id="MU004183">
    <property type="protein sequence ID" value="KAF2500821.1"/>
    <property type="molecule type" value="Genomic_DNA"/>
</dbReference>
<dbReference type="Proteomes" id="UP000799750">
    <property type="component" value="Unassembled WGS sequence"/>
</dbReference>
<keyword evidence="3" id="KW-1185">Reference proteome</keyword>
<evidence type="ECO:0000256" key="1">
    <source>
        <dbReference type="SAM" id="MobiDB-lite"/>
    </source>
</evidence>
<dbReference type="Gene3D" id="3.30.710.10">
    <property type="entry name" value="Potassium Channel Kv1.1, Chain A"/>
    <property type="match status" value="1"/>
</dbReference>
<gene>
    <name evidence="2" type="ORF">BU16DRAFT_523571</name>
</gene>
<evidence type="ECO:0000313" key="2">
    <source>
        <dbReference type="EMBL" id="KAF2500821.1"/>
    </source>
</evidence>
<proteinExistence type="predicted"/>
<feature type="region of interest" description="Disordered" evidence="1">
    <location>
        <begin position="246"/>
        <end position="267"/>
    </location>
</feature>
<reference evidence="2" key="1">
    <citation type="journal article" date="2020" name="Stud. Mycol.">
        <title>101 Dothideomycetes genomes: a test case for predicting lifestyles and emergence of pathogens.</title>
        <authorList>
            <person name="Haridas S."/>
            <person name="Albert R."/>
            <person name="Binder M."/>
            <person name="Bloem J."/>
            <person name="Labutti K."/>
            <person name="Salamov A."/>
            <person name="Andreopoulos B."/>
            <person name="Baker S."/>
            <person name="Barry K."/>
            <person name="Bills G."/>
            <person name="Bluhm B."/>
            <person name="Cannon C."/>
            <person name="Castanera R."/>
            <person name="Culley D."/>
            <person name="Daum C."/>
            <person name="Ezra D."/>
            <person name="Gonzalez J."/>
            <person name="Henrissat B."/>
            <person name="Kuo A."/>
            <person name="Liang C."/>
            <person name="Lipzen A."/>
            <person name="Lutzoni F."/>
            <person name="Magnuson J."/>
            <person name="Mondo S."/>
            <person name="Nolan M."/>
            <person name="Ohm R."/>
            <person name="Pangilinan J."/>
            <person name="Park H.-J."/>
            <person name="Ramirez L."/>
            <person name="Alfaro M."/>
            <person name="Sun H."/>
            <person name="Tritt A."/>
            <person name="Yoshinaga Y."/>
            <person name="Zwiers L.-H."/>
            <person name="Turgeon B."/>
            <person name="Goodwin S."/>
            <person name="Spatafora J."/>
            <person name="Crous P."/>
            <person name="Grigoriev I."/>
        </authorList>
    </citation>
    <scope>NUCLEOTIDE SEQUENCE</scope>
    <source>
        <strain evidence="2">CBS 269.34</strain>
    </source>
</reference>
<dbReference type="InterPro" id="IPR011333">
    <property type="entry name" value="SKP1/BTB/POZ_sf"/>
</dbReference>
<dbReference type="PANTHER" id="PTHR47843">
    <property type="entry name" value="BTB DOMAIN-CONTAINING PROTEIN-RELATED"/>
    <property type="match status" value="1"/>
</dbReference>
<dbReference type="CDD" id="cd18186">
    <property type="entry name" value="BTB_POZ_ZBTB_KLHL-like"/>
    <property type="match status" value="1"/>
</dbReference>
<dbReference type="SUPFAM" id="SSF54695">
    <property type="entry name" value="POZ domain"/>
    <property type="match status" value="1"/>
</dbReference>
<sequence length="386" mass="44131">MSASVRPVFSADILTSPTVEVRVGRDPHTRRWYLPEDLLCQTSAFFRAACKGAFKEAQERLISLPEDEPEIFELFIQWLFSKGYYFTPEPLEDLPAETTEGGSKLGIHKPRTNIRAWVLGDKLGVVGFKNYAMDQIGVNHAPRHVNNRSASTHLYKIRADDILYVCQNTAPDSKLFNYLLVMVSVGWNDAKNFTCQTTETFEALQELCKMDDATQFIALLLSNFNKSKVERDRFPTTLSSARYHEEDDAVKSSPGTVATHQDPPERGAQSEYQLNYFATNGVHLNNSDLTMIFNDKACRYDIRRIISSTLTVVGQISLHNSFSTRECAESRSLRLSRPFSYPPTLWFDLRFTDQESFVKFGDSLPKYYTRVKVTREEMTRDFLNSV</sequence>
<protein>
    <recommendedName>
        <fullName evidence="4">BTB domain-containing protein</fullName>
    </recommendedName>
</protein>
<accession>A0A6A6R8C0</accession>
<dbReference type="OrthoDB" id="194443at2759"/>
<evidence type="ECO:0000313" key="3">
    <source>
        <dbReference type="Proteomes" id="UP000799750"/>
    </source>
</evidence>
<dbReference type="AlphaFoldDB" id="A0A6A6R8C0"/>
<dbReference type="PANTHER" id="PTHR47843:SF2">
    <property type="entry name" value="BTB DOMAIN-CONTAINING PROTEIN"/>
    <property type="match status" value="1"/>
</dbReference>